<organism evidence="2">
    <name type="scientific">Ostreococcus tauri</name>
    <name type="common">Marine green alga</name>
    <dbReference type="NCBI Taxonomy" id="70448"/>
    <lineage>
        <taxon>Eukaryota</taxon>
        <taxon>Viridiplantae</taxon>
        <taxon>Chlorophyta</taxon>
        <taxon>Mamiellophyceae</taxon>
        <taxon>Mamiellales</taxon>
        <taxon>Bathycoccaceae</taxon>
        <taxon>Ostreococcus</taxon>
    </lineage>
</organism>
<evidence type="ECO:0000256" key="1">
    <source>
        <dbReference type="SAM" id="Phobius"/>
    </source>
</evidence>
<feature type="transmembrane region" description="Helical" evidence="1">
    <location>
        <begin position="37"/>
        <end position="59"/>
    </location>
</feature>
<dbReference type="AlphaFoldDB" id="A0A1Y5I3E6"/>
<keyword evidence="1" id="KW-0812">Transmembrane</keyword>
<keyword evidence="1" id="KW-1133">Transmembrane helix</keyword>
<sequence length="469" mass="51702">MVSDERQALLDRRGDGANGDGTSVGATWRRWRMGSRAALVSTLSVFGVACVCVSAFAGWPGASGDWPGSGATDRKETSARDGAGVSELGSVKGVGDVWIVAGTYPGARLENERLFESCNMFWNENLYAKLVFYLDFSEPGASEHAAWIKSQYPYPFVVDVSDMLSSEERESFRAGMHKAGTGYDKQQYLKMNLDRIVDLAVGQNSGASKPTVVGLIDDDTYFQTYPVTSSVVSDDGRLIVHGLSPSFQPAYIPATTRLFGHAPLVNFMVAFPAFAHLSLFPAMRAKASEVANGLPFYAAARKAFQKDMQSEMCIIWNYAALFDRDRYFFSINPAYGAVKEFSDSHPVARTMIHDKVSLQRSQKGLVKGCCLTYNLHDEFSFCPTDAAAHVELTAEDPWGERRVYGGRDTADKHYAAVHAELNRASEARREMGRDACVAHLTKHCSGDDGRRCLRREDVGKHRQRHHAIG</sequence>
<evidence type="ECO:0000313" key="2">
    <source>
        <dbReference type="EMBL" id="OUS44048.1"/>
    </source>
</evidence>
<dbReference type="EMBL" id="KZ155826">
    <property type="protein sequence ID" value="OUS44048.1"/>
    <property type="molecule type" value="Genomic_DNA"/>
</dbReference>
<gene>
    <name evidence="2" type="ORF">BE221DRAFT_200049</name>
</gene>
<name>A0A1Y5I3E6_OSTTA</name>
<accession>A0A1Y5I3E6</accession>
<proteinExistence type="predicted"/>
<dbReference type="Proteomes" id="UP000195557">
    <property type="component" value="Unassembled WGS sequence"/>
</dbReference>
<keyword evidence="1" id="KW-0472">Membrane</keyword>
<reference evidence="2" key="1">
    <citation type="submission" date="2017-04" db="EMBL/GenBank/DDBJ databases">
        <title>Population genomics of picophytoplankton unveils novel chromosome hypervariability.</title>
        <authorList>
            <consortium name="DOE Joint Genome Institute"/>
            <person name="Blanc-Mathieu R."/>
            <person name="Krasovec M."/>
            <person name="Hebrard M."/>
            <person name="Yau S."/>
            <person name="Desgranges E."/>
            <person name="Martin J."/>
            <person name="Schackwitz W."/>
            <person name="Kuo A."/>
            <person name="Salin G."/>
            <person name="Donnadieu C."/>
            <person name="Desdevises Y."/>
            <person name="Sanchez-Ferandin S."/>
            <person name="Moreau H."/>
            <person name="Rivals E."/>
            <person name="Grigoriev I.V."/>
            <person name="Grimsley N."/>
            <person name="Eyre-Walker A."/>
            <person name="Piganeau G."/>
        </authorList>
    </citation>
    <scope>NUCLEOTIDE SEQUENCE [LARGE SCALE GENOMIC DNA]</scope>
    <source>
        <strain evidence="2">RCC 1115</strain>
    </source>
</reference>
<protein>
    <submittedName>
        <fullName evidence="2">Uncharacterized protein</fullName>
    </submittedName>
</protein>